<dbReference type="PANTHER" id="PTHR19338">
    <property type="entry name" value="TRANSLOCASE OF INNER MITOCHONDRIAL MEMBRANE 13 HOMOLOG"/>
    <property type="match status" value="1"/>
</dbReference>
<reference evidence="1 2" key="1">
    <citation type="journal article" date="2022" name="Cell">
        <title>Repeat-based holocentromeres influence genome architecture and karyotype evolution.</title>
        <authorList>
            <person name="Hofstatter P.G."/>
            <person name="Thangavel G."/>
            <person name="Lux T."/>
            <person name="Neumann P."/>
            <person name="Vondrak T."/>
            <person name="Novak P."/>
            <person name="Zhang M."/>
            <person name="Costa L."/>
            <person name="Castellani M."/>
            <person name="Scott A."/>
            <person name="Toegelov H."/>
            <person name="Fuchs J."/>
            <person name="Mata-Sucre Y."/>
            <person name="Dias Y."/>
            <person name="Vanzela A.L.L."/>
            <person name="Huettel B."/>
            <person name="Almeida C.C.S."/>
            <person name="Simkova H."/>
            <person name="Souza G."/>
            <person name="Pedrosa-Harand A."/>
            <person name="Macas J."/>
            <person name="Mayer K.F.X."/>
            <person name="Houben A."/>
            <person name="Marques A."/>
        </authorList>
    </citation>
    <scope>NUCLEOTIDE SEQUENCE [LARGE SCALE GENOMIC DNA]</scope>
    <source>
        <strain evidence="1">RhyTen1mFocal</strain>
    </source>
</reference>
<dbReference type="PANTHER" id="PTHR19338:SF73">
    <property type="entry name" value="DISEASE RESISTANCE PROTEIN RGA2-LIKE"/>
    <property type="match status" value="1"/>
</dbReference>
<dbReference type="AlphaFoldDB" id="A0AAD6EUC9"/>
<accession>A0AAD6EUC9</accession>
<protein>
    <recommendedName>
        <fullName evidence="3">Rx N-terminal domain-containing protein</fullName>
    </recommendedName>
</protein>
<evidence type="ECO:0000313" key="2">
    <source>
        <dbReference type="Proteomes" id="UP001210211"/>
    </source>
</evidence>
<organism evidence="1 2">
    <name type="scientific">Rhynchospora tenuis</name>
    <dbReference type="NCBI Taxonomy" id="198213"/>
    <lineage>
        <taxon>Eukaryota</taxon>
        <taxon>Viridiplantae</taxon>
        <taxon>Streptophyta</taxon>
        <taxon>Embryophyta</taxon>
        <taxon>Tracheophyta</taxon>
        <taxon>Spermatophyta</taxon>
        <taxon>Magnoliopsida</taxon>
        <taxon>Liliopsida</taxon>
        <taxon>Poales</taxon>
        <taxon>Cyperaceae</taxon>
        <taxon>Cyperoideae</taxon>
        <taxon>Rhynchosporeae</taxon>
        <taxon>Rhynchospora</taxon>
    </lineage>
</organism>
<proteinExistence type="predicted"/>
<dbReference type="SUPFAM" id="SSF52540">
    <property type="entry name" value="P-loop containing nucleoside triphosphate hydrolases"/>
    <property type="match status" value="1"/>
</dbReference>
<name>A0AAD6EUC9_9POAL</name>
<gene>
    <name evidence="1" type="ORF">LUZ61_005148</name>
</gene>
<evidence type="ECO:0008006" key="3">
    <source>
        <dbReference type="Google" id="ProtNLM"/>
    </source>
</evidence>
<sequence>MSRAEDVGLAALGWVVSPVIEDFVRKGISYLGSDITEDLEDLEMTLLPQFQLTIQAAQNSPHKDKLEKWLVRLKNAYYDTEAILHELEYARLESMAKADRKKKLEEGSSSHPIMKRLKIFAEVAGKVYIKASPVTKLLASGTIKVRDKILNLSPEKKILRDKLYELKEIAEQAKEFRKLLKQKSKNVNDAPVRNSNSENTALLIHKVFGRDEVRDQIINILLDEQEASRSTQSNSVVAIIGMGGAGKTTLAQKQSNSGTTS</sequence>
<evidence type="ECO:0000313" key="1">
    <source>
        <dbReference type="EMBL" id="KAJ3701443.1"/>
    </source>
</evidence>
<comment type="caution">
    <text evidence="1">The sequence shown here is derived from an EMBL/GenBank/DDBJ whole genome shotgun (WGS) entry which is preliminary data.</text>
</comment>
<dbReference type="EMBL" id="JAMRDG010000001">
    <property type="protein sequence ID" value="KAJ3701443.1"/>
    <property type="molecule type" value="Genomic_DNA"/>
</dbReference>
<dbReference type="InterPro" id="IPR027417">
    <property type="entry name" value="P-loop_NTPase"/>
</dbReference>
<dbReference type="Gene3D" id="3.40.50.300">
    <property type="entry name" value="P-loop containing nucleotide triphosphate hydrolases"/>
    <property type="match status" value="1"/>
</dbReference>
<keyword evidence="2" id="KW-1185">Reference proteome</keyword>
<dbReference type="Proteomes" id="UP001210211">
    <property type="component" value="Unassembled WGS sequence"/>
</dbReference>